<evidence type="ECO:0000256" key="1">
    <source>
        <dbReference type="ARBA" id="ARBA00001946"/>
    </source>
</evidence>
<keyword evidence="6" id="KW-1185">Reference proteome</keyword>
<keyword evidence="3" id="KW-0479">Metal-binding</keyword>
<dbReference type="SFLD" id="SFLDS00003">
    <property type="entry name" value="Haloacid_Dehalogenase"/>
    <property type="match status" value="1"/>
</dbReference>
<dbReference type="InterPro" id="IPR023198">
    <property type="entry name" value="PGP-like_dom2"/>
</dbReference>
<dbReference type="InterPro" id="IPR036412">
    <property type="entry name" value="HAD-like_sf"/>
</dbReference>
<dbReference type="NCBIfam" id="TIGR01509">
    <property type="entry name" value="HAD-SF-IA-v3"/>
    <property type="match status" value="1"/>
</dbReference>
<reference evidence="5" key="1">
    <citation type="submission" date="2023-05" db="EMBL/GenBank/DDBJ databases">
        <title>Limnohabitans sp. strain HM2-2 Genome sequencing and assembly.</title>
        <authorList>
            <person name="Jung Y."/>
        </authorList>
    </citation>
    <scope>NUCLEOTIDE SEQUENCE</scope>
    <source>
        <strain evidence="5">HM2-2</strain>
    </source>
</reference>
<sequence>MPIAALIFDLDGTLVDSEAPGLDVLHQMAANLGAPWGREEMHACFGGVPMARCVSTIAAHVSPQHQPLDEVAFLKQLRLNMATRFREGLDEISGATSLLQALQARHMPFAIGTNGPREKAEITLGITGLRPYFGERLFCAPEVGSFKPEPGLFWHAAAALGIAPSACGVVEDSLPGLQAGLAAGMEVFSLHPRQGLPAEVAERVHFIADLHALSAWLD</sequence>
<evidence type="ECO:0000256" key="3">
    <source>
        <dbReference type="ARBA" id="ARBA00022723"/>
    </source>
</evidence>
<evidence type="ECO:0000313" key="5">
    <source>
        <dbReference type="EMBL" id="MDI9234263.1"/>
    </source>
</evidence>
<dbReference type="Pfam" id="PF00702">
    <property type="entry name" value="Hydrolase"/>
    <property type="match status" value="1"/>
</dbReference>
<dbReference type="InterPro" id="IPR051600">
    <property type="entry name" value="Beta-PGM-like"/>
</dbReference>
<dbReference type="EMBL" id="JASGBH010000007">
    <property type="protein sequence ID" value="MDI9234263.1"/>
    <property type="molecule type" value="Genomic_DNA"/>
</dbReference>
<organism evidence="5 6">
    <name type="scientific">Limnohabitans lacus</name>
    <dbReference type="NCBI Taxonomy" id="3045173"/>
    <lineage>
        <taxon>Bacteria</taxon>
        <taxon>Pseudomonadati</taxon>
        <taxon>Pseudomonadota</taxon>
        <taxon>Betaproteobacteria</taxon>
        <taxon>Burkholderiales</taxon>
        <taxon>Comamonadaceae</taxon>
        <taxon>Limnohabitans</taxon>
    </lineage>
</organism>
<evidence type="ECO:0000256" key="2">
    <source>
        <dbReference type="ARBA" id="ARBA00006171"/>
    </source>
</evidence>
<dbReference type="InterPro" id="IPR023214">
    <property type="entry name" value="HAD_sf"/>
</dbReference>
<dbReference type="RefSeq" id="WP_283224642.1">
    <property type="nucleotide sequence ID" value="NZ_JASGBH010000007.1"/>
</dbReference>
<accession>A0ABT6X820</accession>
<dbReference type="InterPro" id="IPR006439">
    <property type="entry name" value="HAD-SF_hydro_IA"/>
</dbReference>
<dbReference type="Gene3D" id="1.10.150.240">
    <property type="entry name" value="Putative phosphatase, domain 2"/>
    <property type="match status" value="1"/>
</dbReference>
<proteinExistence type="inferred from homology"/>
<comment type="similarity">
    <text evidence="2">Belongs to the HAD-like hydrolase superfamily. CbbY/CbbZ/Gph/YieH family.</text>
</comment>
<name>A0ABT6X820_9BURK</name>
<dbReference type="SUPFAM" id="SSF56784">
    <property type="entry name" value="HAD-like"/>
    <property type="match status" value="1"/>
</dbReference>
<dbReference type="PANTHER" id="PTHR46193:SF10">
    <property type="entry name" value="6-PHOSPHOGLUCONATE PHOSPHATASE"/>
    <property type="match status" value="1"/>
</dbReference>
<dbReference type="Proteomes" id="UP001431902">
    <property type="component" value="Unassembled WGS sequence"/>
</dbReference>
<keyword evidence="4" id="KW-0460">Magnesium</keyword>
<gene>
    <name evidence="5" type="ORF">QLQ16_10485</name>
</gene>
<evidence type="ECO:0000313" key="6">
    <source>
        <dbReference type="Proteomes" id="UP001431902"/>
    </source>
</evidence>
<dbReference type="Gene3D" id="3.40.50.1000">
    <property type="entry name" value="HAD superfamily/HAD-like"/>
    <property type="match status" value="1"/>
</dbReference>
<comment type="caution">
    <text evidence="5">The sequence shown here is derived from an EMBL/GenBank/DDBJ whole genome shotgun (WGS) entry which is preliminary data.</text>
</comment>
<dbReference type="PANTHER" id="PTHR46193">
    <property type="entry name" value="6-PHOSPHOGLUCONATE PHOSPHATASE"/>
    <property type="match status" value="1"/>
</dbReference>
<dbReference type="SFLD" id="SFLDG01129">
    <property type="entry name" value="C1.5:_HAD__Beta-PGM__Phosphata"/>
    <property type="match status" value="1"/>
</dbReference>
<protein>
    <submittedName>
        <fullName evidence="5">HAD family phosphatase</fullName>
    </submittedName>
</protein>
<evidence type="ECO:0000256" key="4">
    <source>
        <dbReference type="ARBA" id="ARBA00022842"/>
    </source>
</evidence>
<comment type="cofactor">
    <cofactor evidence="1">
        <name>Mg(2+)</name>
        <dbReference type="ChEBI" id="CHEBI:18420"/>
    </cofactor>
</comment>